<dbReference type="InParanoid" id="A0A4V3SJT7"/>
<dbReference type="OrthoDB" id="5585685at2759"/>
<dbReference type="AlphaFoldDB" id="A0A4V3SJT7"/>
<comment type="similarity">
    <text evidence="1">Belongs to the synembryn family.</text>
</comment>
<keyword evidence="3" id="KW-0143">Chaperone</keyword>
<proteinExistence type="inferred from homology"/>
<dbReference type="STRING" id="341454.A0A4V3SJT7"/>
<keyword evidence="6" id="KW-1185">Reference proteome</keyword>
<evidence type="ECO:0000313" key="6">
    <source>
        <dbReference type="Proteomes" id="UP000298138"/>
    </source>
</evidence>
<dbReference type="EMBL" id="ML220112">
    <property type="protein sequence ID" value="TGZ85265.1"/>
    <property type="molecule type" value="Genomic_DNA"/>
</dbReference>
<protein>
    <recommendedName>
        <fullName evidence="7">Guanine nucleotide exchange factor synembryn</fullName>
    </recommendedName>
</protein>
<organism evidence="5 6">
    <name type="scientific">Ascodesmis nigricans</name>
    <dbReference type="NCBI Taxonomy" id="341454"/>
    <lineage>
        <taxon>Eukaryota</taxon>
        <taxon>Fungi</taxon>
        <taxon>Dikarya</taxon>
        <taxon>Ascomycota</taxon>
        <taxon>Pezizomycotina</taxon>
        <taxon>Pezizomycetes</taxon>
        <taxon>Pezizales</taxon>
        <taxon>Ascodesmidaceae</taxon>
        <taxon>Ascodesmis</taxon>
    </lineage>
</organism>
<dbReference type="InterPro" id="IPR019318">
    <property type="entry name" value="Gua_nucleotide_exch_fac_Ric8"/>
</dbReference>
<dbReference type="Proteomes" id="UP000298138">
    <property type="component" value="Unassembled WGS sequence"/>
</dbReference>
<accession>A0A4V3SJT7</accession>
<dbReference type="GO" id="GO:0001965">
    <property type="term" value="F:G-protein alpha-subunit binding"/>
    <property type="evidence" value="ECO:0007669"/>
    <property type="project" value="TreeGrafter"/>
</dbReference>
<dbReference type="PANTHER" id="PTHR12425">
    <property type="entry name" value="SYNEMBRYN"/>
    <property type="match status" value="1"/>
</dbReference>
<dbReference type="PANTHER" id="PTHR12425:SF5">
    <property type="entry name" value="SYNEMBRYN"/>
    <property type="match status" value="1"/>
</dbReference>
<evidence type="ECO:0008006" key="7">
    <source>
        <dbReference type="Google" id="ProtNLM"/>
    </source>
</evidence>
<name>A0A4V3SJT7_9PEZI</name>
<evidence type="ECO:0000256" key="2">
    <source>
        <dbReference type="ARBA" id="ARBA00022658"/>
    </source>
</evidence>
<feature type="region of interest" description="Disordered" evidence="4">
    <location>
        <begin position="381"/>
        <end position="415"/>
    </location>
</feature>
<evidence type="ECO:0000256" key="1">
    <source>
        <dbReference type="ARBA" id="ARBA00009049"/>
    </source>
</evidence>
<dbReference type="Pfam" id="PF10165">
    <property type="entry name" value="Ric8"/>
    <property type="match status" value="1"/>
</dbReference>
<reference evidence="5 6" key="1">
    <citation type="submission" date="2019-04" db="EMBL/GenBank/DDBJ databases">
        <title>Comparative genomics and transcriptomics to analyze fruiting body development in filamentous ascomycetes.</title>
        <authorList>
            <consortium name="DOE Joint Genome Institute"/>
            <person name="Lutkenhaus R."/>
            <person name="Traeger S."/>
            <person name="Breuer J."/>
            <person name="Kuo A."/>
            <person name="Lipzen A."/>
            <person name="Pangilinan J."/>
            <person name="Dilworth D."/>
            <person name="Sandor L."/>
            <person name="Poggeler S."/>
            <person name="Barry K."/>
            <person name="Grigoriev I.V."/>
            <person name="Nowrousian M."/>
        </authorList>
    </citation>
    <scope>NUCLEOTIDE SEQUENCE [LARGE SCALE GENOMIC DNA]</scope>
    <source>
        <strain evidence="5 6">CBS 389.68</strain>
    </source>
</reference>
<keyword evidence="2" id="KW-0344">Guanine-nucleotide releasing factor</keyword>
<evidence type="ECO:0000256" key="4">
    <source>
        <dbReference type="SAM" id="MobiDB-lite"/>
    </source>
</evidence>
<dbReference type="GO" id="GO:0005085">
    <property type="term" value="F:guanyl-nucleotide exchange factor activity"/>
    <property type="evidence" value="ECO:0007669"/>
    <property type="project" value="UniProtKB-KW"/>
</dbReference>
<sequence>MASPPGDIPGLLRELESDASDRHLTSQDRVKYLETLKVLGRCQPTSSLLFAREGIKTLCIHAFRVNSNQPKAELEALRCLANSLLLAPQTRAMIVEEGFARVPAEKLVEDISYDKELCLSRMIFFGTYEPSYPLKEIVTEYDLDGRVEKLLRRHAARYPLSPDLSGPPQEMVLVETLKLVFNVSHFMQQKDLFSSSLPHIIKMLLLHPIESYPPTSPISALSSLVNALLTIIDTTSSSNLLFPTSEPTKISRRLVALLDRALGEGYNTIKDTLDASLAPLLQLLRKLLPYAPKPVITALQTDLLPSDEDRTKPLGTGTTLSARLLRLSTTPTSERARESAGDLLFSLSSSDPAQFIRNVGYGFASGYLVNKKLPVPPEALADAGDEKKPVNPITGQMRESEPVVPDPFAGMSDEEKEREAERLFVLFERLRKTGVVDVKNPVQQAVEEGRFEELDDEGKPMRR</sequence>
<evidence type="ECO:0000256" key="3">
    <source>
        <dbReference type="ARBA" id="ARBA00023186"/>
    </source>
</evidence>
<gene>
    <name evidence="5" type="ORF">EX30DRAFT_392628</name>
</gene>
<dbReference type="GO" id="GO:0007186">
    <property type="term" value="P:G protein-coupled receptor signaling pathway"/>
    <property type="evidence" value="ECO:0007669"/>
    <property type="project" value="TreeGrafter"/>
</dbReference>
<evidence type="ECO:0000313" key="5">
    <source>
        <dbReference type="EMBL" id="TGZ85265.1"/>
    </source>
</evidence>
<dbReference type="GO" id="GO:0005737">
    <property type="term" value="C:cytoplasm"/>
    <property type="evidence" value="ECO:0007669"/>
    <property type="project" value="TreeGrafter"/>
</dbReference>